<dbReference type="AlphaFoldDB" id="A0A524RQQ6"/>
<evidence type="ECO:0000313" key="3">
    <source>
        <dbReference type="EMBL" id="TGG96170.1"/>
    </source>
</evidence>
<evidence type="ECO:0000256" key="1">
    <source>
        <dbReference type="SAM" id="Coils"/>
    </source>
</evidence>
<dbReference type="Proteomes" id="UP000317990">
    <property type="component" value="Unassembled WGS sequence"/>
</dbReference>
<proteinExistence type="predicted"/>
<accession>A0A524RQQ6</accession>
<keyword evidence="2" id="KW-1133">Transmembrane helix</keyword>
<feature type="coiled-coil region" evidence="1">
    <location>
        <begin position="76"/>
        <end position="103"/>
    </location>
</feature>
<protein>
    <submittedName>
        <fullName evidence="3">Uncharacterized protein</fullName>
    </submittedName>
</protein>
<keyword evidence="2" id="KW-0812">Transmembrane</keyword>
<keyword evidence="2" id="KW-0472">Membrane</keyword>
<dbReference type="EMBL" id="SRMO01000026">
    <property type="protein sequence ID" value="TGG96170.1"/>
    <property type="molecule type" value="Genomic_DNA"/>
</dbReference>
<reference evidence="3 4" key="1">
    <citation type="journal article" date="2019" name="mSystems">
        <title>Life at home and on the roam: Genomic adaptions reflect the dual lifestyle of an intracellular, facultative symbiont.</title>
        <authorList>
            <person name="Burgsdorf I."/>
        </authorList>
    </citation>
    <scope>NUCLEOTIDE SEQUENCE [LARGE SCALE GENOMIC DNA]</scope>
    <source>
        <strain evidence="3">277cV</strain>
    </source>
</reference>
<comment type="caution">
    <text evidence="3">The sequence shown here is derived from an EMBL/GenBank/DDBJ whole genome shotgun (WGS) entry which is preliminary data.</text>
</comment>
<sequence length="138" mass="15664">MDLQERRQADARFSEYFHELIPEIQKEWPSIAKDQLVATLGSFDEVVRVITAQTMRTREVVQEQLLELTAVAEAQARHVGEQLEPLEDQLERLLDELDSALRHRLEEPVRKRPLLAIGIAAGIGLLMGLVLATGRRDS</sequence>
<evidence type="ECO:0000256" key="2">
    <source>
        <dbReference type="SAM" id="Phobius"/>
    </source>
</evidence>
<feature type="transmembrane region" description="Helical" evidence="2">
    <location>
        <begin position="114"/>
        <end position="132"/>
    </location>
</feature>
<name>A0A524RQQ6_9CHRO</name>
<evidence type="ECO:0000313" key="4">
    <source>
        <dbReference type="Proteomes" id="UP000317990"/>
    </source>
</evidence>
<gene>
    <name evidence="3" type="ORF">ERJ67_01145</name>
</gene>
<organism evidence="3 4">
    <name type="scientific">Aphanocapsa feldmannii 277cV</name>
    <dbReference type="NCBI Taxonomy" id="2507553"/>
    <lineage>
        <taxon>Bacteria</taxon>
        <taxon>Bacillati</taxon>
        <taxon>Cyanobacteriota</taxon>
        <taxon>Cyanophyceae</taxon>
        <taxon>Oscillatoriophycideae</taxon>
        <taxon>Chroococcales</taxon>
        <taxon>Microcystaceae</taxon>
        <taxon>Aphanocapsa</taxon>
    </lineage>
</organism>
<keyword evidence="1" id="KW-0175">Coiled coil</keyword>